<evidence type="ECO:0000313" key="2">
    <source>
        <dbReference type="EMBL" id="GAA1416589.1"/>
    </source>
</evidence>
<reference evidence="3" key="1">
    <citation type="journal article" date="2019" name="Int. J. Syst. Evol. Microbiol.">
        <title>The Global Catalogue of Microorganisms (GCM) 10K type strain sequencing project: providing services to taxonomists for standard genome sequencing and annotation.</title>
        <authorList>
            <consortium name="The Broad Institute Genomics Platform"/>
            <consortium name="The Broad Institute Genome Sequencing Center for Infectious Disease"/>
            <person name="Wu L."/>
            <person name="Ma J."/>
        </authorList>
    </citation>
    <scope>NUCLEOTIDE SEQUENCE [LARGE SCALE GENOMIC DNA]</scope>
    <source>
        <strain evidence="3">JCM 11756</strain>
    </source>
</reference>
<protein>
    <submittedName>
        <fullName evidence="2">Uncharacterized protein</fullName>
    </submittedName>
</protein>
<dbReference type="Proteomes" id="UP001500973">
    <property type="component" value="Unassembled WGS sequence"/>
</dbReference>
<feature type="compositionally biased region" description="Low complexity" evidence="1">
    <location>
        <begin position="7"/>
        <end position="48"/>
    </location>
</feature>
<evidence type="ECO:0000313" key="3">
    <source>
        <dbReference type="Proteomes" id="UP001500973"/>
    </source>
</evidence>
<evidence type="ECO:0000256" key="1">
    <source>
        <dbReference type="SAM" id="MobiDB-lite"/>
    </source>
</evidence>
<sequence length="87" mass="8479">MPAIPPTSGAASRSGSGSTGTDCSAARSSRIASRSAAASRWSRSQSASTGGWLPGQVTKTAPYALVSVATGSAASEKGYGSTTAIRG</sequence>
<proteinExistence type="predicted"/>
<organism evidence="2 3">
    <name type="scientific">Streptomyces thermospinosisporus</name>
    <dbReference type="NCBI Taxonomy" id="161482"/>
    <lineage>
        <taxon>Bacteria</taxon>
        <taxon>Bacillati</taxon>
        <taxon>Actinomycetota</taxon>
        <taxon>Actinomycetes</taxon>
        <taxon>Kitasatosporales</taxon>
        <taxon>Streptomycetaceae</taxon>
        <taxon>Streptomyces</taxon>
    </lineage>
</organism>
<dbReference type="EMBL" id="BAAAIZ010000009">
    <property type="protein sequence ID" value="GAA1416589.1"/>
    <property type="molecule type" value="Genomic_DNA"/>
</dbReference>
<name>A0ABP4J9F2_9ACTN</name>
<keyword evidence="3" id="KW-1185">Reference proteome</keyword>
<accession>A0ABP4J9F2</accession>
<gene>
    <name evidence="2" type="ORF">GCM10009601_09080</name>
</gene>
<comment type="caution">
    <text evidence="2">The sequence shown here is derived from an EMBL/GenBank/DDBJ whole genome shotgun (WGS) entry which is preliminary data.</text>
</comment>
<feature type="region of interest" description="Disordered" evidence="1">
    <location>
        <begin position="1"/>
        <end position="56"/>
    </location>
</feature>